<dbReference type="SUPFAM" id="SSF48695">
    <property type="entry name" value="Multiheme cytochromes"/>
    <property type="match status" value="1"/>
</dbReference>
<dbReference type="GO" id="GO:0020037">
    <property type="term" value="F:heme binding"/>
    <property type="evidence" value="ECO:0007669"/>
    <property type="project" value="InterPro"/>
</dbReference>
<dbReference type="Proteomes" id="UP000009026">
    <property type="component" value="Chromosome"/>
</dbReference>
<dbReference type="KEGG" id="mym:A176_000812"/>
<dbReference type="PATRIC" id="fig|1297742.4.peg.827"/>
<evidence type="ECO:0000259" key="7">
    <source>
        <dbReference type="Pfam" id="PF02085"/>
    </source>
</evidence>
<dbReference type="PANTHER" id="PTHR39425">
    <property type="entry name" value="LIPOPROTEIN CYTOCHROME C"/>
    <property type="match status" value="1"/>
</dbReference>
<dbReference type="InterPro" id="IPR029467">
    <property type="entry name" value="Cyt_c7-like"/>
</dbReference>
<keyword evidence="4" id="KW-0249">Electron transport</keyword>
<dbReference type="OrthoDB" id="9814800at2"/>
<evidence type="ECO:0000256" key="4">
    <source>
        <dbReference type="ARBA" id="ARBA00022982"/>
    </source>
</evidence>
<evidence type="ECO:0000256" key="2">
    <source>
        <dbReference type="ARBA" id="ARBA00022617"/>
    </source>
</evidence>
<keyword evidence="6" id="KW-0472">Membrane</keyword>
<feature type="domain" description="Class III cytochrome C" evidence="7">
    <location>
        <begin position="47"/>
        <end position="96"/>
    </location>
</feature>
<proteinExistence type="predicted"/>
<protein>
    <submittedName>
        <fullName evidence="9">Molybdopterin oxidoreductase subunitprotein</fullName>
    </submittedName>
</protein>
<dbReference type="CDD" id="cd08168">
    <property type="entry name" value="Cytochrom_C3"/>
    <property type="match status" value="1"/>
</dbReference>
<keyword evidence="6" id="KW-1133">Transmembrane helix</keyword>
<dbReference type="InterPro" id="IPR020942">
    <property type="entry name" value="Cyt_c_III_dom"/>
</dbReference>
<organism evidence="9 10">
    <name type="scientific">Pseudomyxococcus hansupus</name>
    <dbReference type="NCBI Taxonomy" id="1297742"/>
    <lineage>
        <taxon>Bacteria</taxon>
        <taxon>Pseudomonadati</taxon>
        <taxon>Myxococcota</taxon>
        <taxon>Myxococcia</taxon>
        <taxon>Myxococcales</taxon>
        <taxon>Cystobacterineae</taxon>
        <taxon>Myxococcaceae</taxon>
        <taxon>Pseudomyxococcus</taxon>
    </lineage>
</organism>
<keyword evidence="10" id="KW-1185">Reference proteome</keyword>
<keyword evidence="2" id="KW-0349">Heme</keyword>
<dbReference type="InterPro" id="IPR036280">
    <property type="entry name" value="Multihaem_cyt_sf"/>
</dbReference>
<evidence type="ECO:0000313" key="9">
    <source>
        <dbReference type="EMBL" id="AKQ63900.1"/>
    </source>
</evidence>
<reference evidence="9 10" key="1">
    <citation type="journal article" date="2016" name="PLoS ONE">
        <title>Complete Genome Sequence and Comparative Genomics of a Novel Myxobacterium Myxococcus hansupus.</title>
        <authorList>
            <person name="Sharma G."/>
            <person name="Narwani T."/>
            <person name="Subramanian S."/>
        </authorList>
    </citation>
    <scope>NUCLEOTIDE SEQUENCE [LARGE SCALE GENOMIC DNA]</scope>
    <source>
        <strain evidence="10">mixupus</strain>
    </source>
</reference>
<dbReference type="STRING" id="1297742.A176_000812"/>
<keyword evidence="1" id="KW-0813">Transport</keyword>
<dbReference type="Pfam" id="PF14522">
    <property type="entry name" value="Cytochrome_C7"/>
    <property type="match status" value="1"/>
</dbReference>
<keyword evidence="5" id="KW-0408">Iron</keyword>
<gene>
    <name evidence="9" type="ORF">A176_000812</name>
</gene>
<evidence type="ECO:0000256" key="3">
    <source>
        <dbReference type="ARBA" id="ARBA00022723"/>
    </source>
</evidence>
<feature type="domain" description="Cytochrome c7-like" evidence="8">
    <location>
        <begin position="127"/>
        <end position="220"/>
    </location>
</feature>
<dbReference type="EMBL" id="CP012109">
    <property type="protein sequence ID" value="AKQ63900.1"/>
    <property type="molecule type" value="Genomic_DNA"/>
</dbReference>
<dbReference type="RefSeq" id="WP_044889715.1">
    <property type="nucleotide sequence ID" value="NZ_CP012109.1"/>
</dbReference>
<evidence type="ECO:0000256" key="1">
    <source>
        <dbReference type="ARBA" id="ARBA00022448"/>
    </source>
</evidence>
<accession>A0A0H4WRB6</accession>
<evidence type="ECO:0000259" key="8">
    <source>
        <dbReference type="Pfam" id="PF14522"/>
    </source>
</evidence>
<sequence>MSGPLFPRWTNTVSRLSAAALLAVPAIGIGGLMAYVRSPYVTGQQRPVEQPIEFDHRHHAGDEQIDCRYCHWSVEEAPSAGIPSTTVCMSCHAQVWNKSPYLTKVREAFFSDMPIPWIRVHNLPDFVYFNHSIHVAKGVGCATCHGRVDQMAAVEQVAPLTMAWCLDCHRNPEPHLRPTEFITSMTWTPPEDKTKAADLGRQLAEAYDVHSRESCSTCHR</sequence>
<evidence type="ECO:0000256" key="6">
    <source>
        <dbReference type="SAM" id="Phobius"/>
    </source>
</evidence>
<name>A0A0H4WRB6_9BACT</name>
<dbReference type="PANTHER" id="PTHR39425:SF1">
    <property type="entry name" value="CYTOCHROME C7-LIKE DOMAIN-CONTAINING PROTEIN"/>
    <property type="match status" value="1"/>
</dbReference>
<keyword evidence="6" id="KW-0812">Transmembrane</keyword>
<evidence type="ECO:0000256" key="5">
    <source>
        <dbReference type="ARBA" id="ARBA00023004"/>
    </source>
</evidence>
<evidence type="ECO:0000313" key="10">
    <source>
        <dbReference type="Proteomes" id="UP000009026"/>
    </source>
</evidence>
<dbReference type="GO" id="GO:0009055">
    <property type="term" value="F:electron transfer activity"/>
    <property type="evidence" value="ECO:0007669"/>
    <property type="project" value="InterPro"/>
</dbReference>
<dbReference type="GO" id="GO:0046872">
    <property type="term" value="F:metal ion binding"/>
    <property type="evidence" value="ECO:0007669"/>
    <property type="project" value="UniProtKB-KW"/>
</dbReference>
<dbReference type="AlphaFoldDB" id="A0A0H4WRB6"/>
<dbReference type="eggNOG" id="COG3880">
    <property type="taxonomic scope" value="Bacteria"/>
</dbReference>
<feature type="transmembrane region" description="Helical" evidence="6">
    <location>
        <begin position="16"/>
        <end position="36"/>
    </location>
</feature>
<dbReference type="Pfam" id="PF02085">
    <property type="entry name" value="Cytochrom_CIII"/>
    <property type="match status" value="1"/>
</dbReference>
<dbReference type="Gene3D" id="3.90.10.10">
    <property type="entry name" value="Cytochrome C3"/>
    <property type="match status" value="2"/>
</dbReference>
<keyword evidence="3" id="KW-0479">Metal-binding</keyword>